<accession>A0A6A2WKQ9</accession>
<keyword evidence="9 14" id="KW-1133">Transmembrane helix</keyword>
<dbReference type="PANTHER" id="PTHR48061:SF46">
    <property type="entry name" value="LEUCINE-RICH REPEAT-CONTAINING N-TERMINAL PLANT-TYPE DOMAIN-CONTAINING PROTEIN"/>
    <property type="match status" value="1"/>
</dbReference>
<evidence type="ECO:0000256" key="11">
    <source>
        <dbReference type="ARBA" id="ARBA00023170"/>
    </source>
</evidence>
<evidence type="ECO:0000256" key="3">
    <source>
        <dbReference type="ARBA" id="ARBA00022475"/>
    </source>
</evidence>
<evidence type="ECO:0000256" key="2">
    <source>
        <dbReference type="ARBA" id="ARBA00009592"/>
    </source>
</evidence>
<evidence type="ECO:0000256" key="8">
    <source>
        <dbReference type="ARBA" id="ARBA00022737"/>
    </source>
</evidence>
<evidence type="ECO:0000313" key="16">
    <source>
        <dbReference type="Proteomes" id="UP000436088"/>
    </source>
</evidence>
<evidence type="ECO:0000256" key="4">
    <source>
        <dbReference type="ARBA" id="ARBA00022553"/>
    </source>
</evidence>
<dbReference type="SMART" id="SM00369">
    <property type="entry name" value="LRR_TYP"/>
    <property type="match status" value="13"/>
</dbReference>
<gene>
    <name evidence="15" type="ORF">F3Y22_tig00116954pilonHSYRG00074</name>
</gene>
<keyword evidence="12" id="KW-0325">Glycoprotein</keyword>
<keyword evidence="5" id="KW-0433">Leucine-rich repeat</keyword>
<evidence type="ECO:0000256" key="14">
    <source>
        <dbReference type="SAM" id="Phobius"/>
    </source>
</evidence>
<evidence type="ECO:0000256" key="5">
    <source>
        <dbReference type="ARBA" id="ARBA00022614"/>
    </source>
</evidence>
<keyword evidence="3" id="KW-1003">Cell membrane</keyword>
<feature type="transmembrane region" description="Helical" evidence="14">
    <location>
        <begin position="1263"/>
        <end position="1286"/>
    </location>
</feature>
<protein>
    <submittedName>
        <fullName evidence="15">Receptor like protein 33</fullName>
    </submittedName>
</protein>
<dbReference type="Pfam" id="PF13855">
    <property type="entry name" value="LRR_8"/>
    <property type="match status" value="3"/>
</dbReference>
<dbReference type="EMBL" id="VEPZ02001732">
    <property type="protein sequence ID" value="KAE8660273.1"/>
    <property type="molecule type" value="Genomic_DNA"/>
</dbReference>
<keyword evidence="8" id="KW-0677">Repeat</keyword>
<evidence type="ECO:0000256" key="9">
    <source>
        <dbReference type="ARBA" id="ARBA00022989"/>
    </source>
</evidence>
<keyword evidence="7" id="KW-0732">Signal</keyword>
<dbReference type="Proteomes" id="UP000436088">
    <property type="component" value="Unassembled WGS sequence"/>
</dbReference>
<dbReference type="Gene3D" id="3.80.10.10">
    <property type="entry name" value="Ribonuclease Inhibitor"/>
    <property type="match status" value="3"/>
</dbReference>
<evidence type="ECO:0000256" key="13">
    <source>
        <dbReference type="SAM" id="MobiDB-lite"/>
    </source>
</evidence>
<feature type="compositionally biased region" description="Basic and acidic residues" evidence="13">
    <location>
        <begin position="51"/>
        <end position="69"/>
    </location>
</feature>
<dbReference type="SUPFAM" id="SSF52047">
    <property type="entry name" value="RNI-like"/>
    <property type="match status" value="1"/>
</dbReference>
<evidence type="ECO:0000256" key="6">
    <source>
        <dbReference type="ARBA" id="ARBA00022692"/>
    </source>
</evidence>
<dbReference type="PANTHER" id="PTHR48061">
    <property type="entry name" value="LEUCINE-RICH REPEAT RECEPTOR PROTEIN KINASE EMS1-LIKE-RELATED"/>
    <property type="match status" value="1"/>
</dbReference>
<dbReference type="InterPro" id="IPR003591">
    <property type="entry name" value="Leu-rich_rpt_typical-subtyp"/>
</dbReference>
<feature type="region of interest" description="Disordered" evidence="13">
    <location>
        <begin position="1"/>
        <end position="115"/>
    </location>
</feature>
<comment type="similarity">
    <text evidence="2">Belongs to the RLP family.</text>
</comment>
<name>A0A6A2WKQ9_HIBSY</name>
<dbReference type="GO" id="GO:0005886">
    <property type="term" value="C:plasma membrane"/>
    <property type="evidence" value="ECO:0007669"/>
    <property type="project" value="UniProtKB-SubCell"/>
</dbReference>
<evidence type="ECO:0000256" key="10">
    <source>
        <dbReference type="ARBA" id="ARBA00023136"/>
    </source>
</evidence>
<reference evidence="15" key="1">
    <citation type="submission" date="2019-09" db="EMBL/GenBank/DDBJ databases">
        <title>Draft genome information of white flower Hibiscus syriacus.</title>
        <authorList>
            <person name="Kim Y.-M."/>
        </authorList>
    </citation>
    <scope>NUCLEOTIDE SEQUENCE [LARGE SCALE GENOMIC DNA]</scope>
    <source>
        <strain evidence="15">YM2019G1</strain>
    </source>
</reference>
<keyword evidence="16" id="KW-1185">Reference proteome</keyword>
<keyword evidence="10 14" id="KW-0472">Membrane</keyword>
<keyword evidence="6 14" id="KW-0812">Transmembrane</keyword>
<feature type="compositionally biased region" description="Polar residues" evidence="13">
    <location>
        <begin position="104"/>
        <end position="115"/>
    </location>
</feature>
<keyword evidence="4" id="KW-0597">Phosphoprotein</keyword>
<comment type="caution">
    <text evidence="15">The sequence shown here is derived from an EMBL/GenBank/DDBJ whole genome shotgun (WGS) entry which is preliminary data.</text>
</comment>
<dbReference type="FunFam" id="3.80.10.10:FF:000722">
    <property type="entry name" value="Leucine-rich repeat receptor-like protein kinase"/>
    <property type="match status" value="1"/>
</dbReference>
<proteinExistence type="inferred from homology"/>
<evidence type="ECO:0000256" key="12">
    <source>
        <dbReference type="ARBA" id="ARBA00023180"/>
    </source>
</evidence>
<dbReference type="InterPro" id="IPR001611">
    <property type="entry name" value="Leu-rich_rpt"/>
</dbReference>
<comment type="subcellular location">
    <subcellularLocation>
        <location evidence="1">Cell membrane</location>
        <topology evidence="1">Single-pass type I membrane protein</topology>
    </subcellularLocation>
</comment>
<dbReference type="FunFam" id="3.80.10.10:FF:000041">
    <property type="entry name" value="LRR receptor-like serine/threonine-protein kinase ERECTA"/>
    <property type="match status" value="1"/>
</dbReference>
<evidence type="ECO:0000256" key="1">
    <source>
        <dbReference type="ARBA" id="ARBA00004251"/>
    </source>
</evidence>
<dbReference type="PRINTS" id="PR00019">
    <property type="entry name" value="LEURICHRPT"/>
</dbReference>
<evidence type="ECO:0000256" key="7">
    <source>
        <dbReference type="ARBA" id="ARBA00022729"/>
    </source>
</evidence>
<dbReference type="InterPro" id="IPR046956">
    <property type="entry name" value="RLP23-like"/>
</dbReference>
<sequence length="1318" mass="146791">MENFDAPSFSLGLDLDADSEPSLPADDHPGPILALNSSPSFNSLEENAEELESRQVMDSDPDTRPDPPRVLKRLRRAADAYSATKKESEKTMPRNNVDDEIEEFSSSQETNDIVSSTKYHSVCSSSKVPLKRFRLLTTQASSQYSTRKKEEPVAPASANLKARRDGLTFPKLTISPLRRFHLLDSDYDDPSDHEDRGKGAHKIDPLSKEQQSVASDEKRKTSFSTPQNEDFWKDFSLMGSSRIQTPAFDEVCKEYFHSLHDKSASQILGNGKSASQKHESQKVEQLQDLDASLPPAHCYFFHADPMIQKLVRSRLPFFTPLSMVNNEQHQQPNVLIMDFTSQFNKGESSKQRGAQKASGNNSSTSRRNKSKKPNAENGAFEGWVNPKSSGAIPKNAGKRRVHANGSQSAGHWYTSPEGRKVYVTRTGQELSGQMAYRHYQKESGGGSRKSKKKSNAKKKKRAVLLQFKNSISHDDYCGDDYPKTDLFRLQSLQYLDLSSNYLYGSLLENTSSLLHFHGLRRLNLASNDLYGTVSSELFSQLVSLTHLNLYGNEFFGKIPNQISLLSSLVSLDISYSSADFRSFEIDGQAFDMLATNLTKLRYLVLEGVDMSDVAATSFLKLTSSLKQLSLSVHLPKTNWSSALVSLYLPYCGGFKGSIPPSFGNLTQIVSVDLSGNRLRGWIPDVFGNLTRLTSLRISRCNLSGPLPLAMFNLPKITTLDLSHNHLEAPFPNHDSDWLFNLPSLLDLDLNHNKLAGPIDRIQMPSSLQRINLSSNDFHGPLPHSIFDLVNLSKLYLSSNNLSGVIESGMLSKLLSLEVLDLSNNSLLSLSTRGNDVNCSFPRLEIVSFSSCGLRQFPNFFRTSKLKSLDLSYNMISGGISKWEAQGWEELQVLNISHNSLTTLEQVPGKRLASLDLRSNLLEGPILSTWLDLQIPDPLWFRVLLISKNKLAGNIPSSICSWTSLFILDLSRNSLNGTIPECLGSFISIELMNLQMNNLSGKIPDSFVSTVLTYLLLNDNRLEGVVPPSLSNSTSLEILDLGNKKLTDTFPHWLASLPSLQILILRHNRFHGSLPHSAASTNFSALRMVDLSGNEFTGILPLKLFGNLRAMIDKPEHRLSNILYAGIEVYAVDIQDYHTSVKEVGQLISLKMLNFSHNNFTGSIPASFGNMSALESLDLSSNKLGGRIPSQMKKLTFLAVLNLSENDLVGPIPHGNQFDTLGNDSYIGNLELCGLPLSKQCNNHGEAEPPAPLVAEDEDAQVPFWQVVMMGYGSGVVLGLSLGYIIFTTGRPWWFVRMVERDLQYRFTNWIRRNKPKRN</sequence>
<dbReference type="Pfam" id="PF00560">
    <property type="entry name" value="LRR_1"/>
    <property type="match status" value="3"/>
</dbReference>
<feature type="region of interest" description="Disordered" evidence="13">
    <location>
        <begin position="438"/>
        <end position="459"/>
    </location>
</feature>
<dbReference type="PROSITE" id="PS51450">
    <property type="entry name" value="LRR"/>
    <property type="match status" value="1"/>
</dbReference>
<feature type="compositionally biased region" description="Basic residues" evidence="13">
    <location>
        <begin position="448"/>
        <end position="459"/>
    </location>
</feature>
<feature type="region of interest" description="Disordered" evidence="13">
    <location>
        <begin position="184"/>
        <end position="225"/>
    </location>
</feature>
<organism evidence="15 16">
    <name type="scientific">Hibiscus syriacus</name>
    <name type="common">Rose of Sharon</name>
    <dbReference type="NCBI Taxonomy" id="106335"/>
    <lineage>
        <taxon>Eukaryota</taxon>
        <taxon>Viridiplantae</taxon>
        <taxon>Streptophyta</taxon>
        <taxon>Embryophyta</taxon>
        <taxon>Tracheophyta</taxon>
        <taxon>Spermatophyta</taxon>
        <taxon>Magnoliopsida</taxon>
        <taxon>eudicotyledons</taxon>
        <taxon>Gunneridae</taxon>
        <taxon>Pentapetalae</taxon>
        <taxon>rosids</taxon>
        <taxon>malvids</taxon>
        <taxon>Malvales</taxon>
        <taxon>Malvaceae</taxon>
        <taxon>Malvoideae</taxon>
        <taxon>Hibiscus</taxon>
    </lineage>
</organism>
<dbReference type="FunFam" id="3.80.10.10:FF:000095">
    <property type="entry name" value="LRR receptor-like serine/threonine-protein kinase GSO1"/>
    <property type="match status" value="1"/>
</dbReference>
<keyword evidence="11 15" id="KW-0675">Receptor</keyword>
<dbReference type="SUPFAM" id="SSF52058">
    <property type="entry name" value="L domain-like"/>
    <property type="match status" value="2"/>
</dbReference>
<dbReference type="InterPro" id="IPR032675">
    <property type="entry name" value="LRR_dom_sf"/>
</dbReference>
<evidence type="ECO:0000313" key="15">
    <source>
        <dbReference type="EMBL" id="KAE8660273.1"/>
    </source>
</evidence>
<feature type="region of interest" description="Disordered" evidence="13">
    <location>
        <begin position="344"/>
        <end position="414"/>
    </location>
</feature>
<feature type="compositionally biased region" description="Basic and acidic residues" evidence="13">
    <location>
        <begin position="193"/>
        <end position="207"/>
    </location>
</feature>